<keyword evidence="4 11" id="KW-0812">Transmembrane</keyword>
<name>T1EWZ7_HELRO</name>
<keyword evidence="2 11" id="KW-0813">Transport</keyword>
<feature type="transmembrane region" description="Helical" evidence="12">
    <location>
        <begin position="502"/>
        <end position="524"/>
    </location>
</feature>
<comment type="similarity">
    <text evidence="11">Belongs to the amiloride-sensitive sodium channel (TC 1.A.6) family.</text>
</comment>
<reference evidence="14" key="3">
    <citation type="submission" date="2015-06" db="UniProtKB">
        <authorList>
            <consortium name="EnsemblMetazoa"/>
        </authorList>
    </citation>
    <scope>IDENTIFICATION</scope>
</reference>
<protein>
    <submittedName>
        <fullName evidence="13 14">Uncharacterized protein</fullName>
    </submittedName>
</protein>
<dbReference type="PANTHER" id="PTHR11690:SF248">
    <property type="entry name" value="PICKPOCKET 17, ISOFORM A"/>
    <property type="match status" value="1"/>
</dbReference>
<evidence type="ECO:0000256" key="8">
    <source>
        <dbReference type="ARBA" id="ARBA00023136"/>
    </source>
</evidence>
<dbReference type="EMBL" id="KB097700">
    <property type="protein sequence ID" value="ESN91499.1"/>
    <property type="molecule type" value="Genomic_DNA"/>
</dbReference>
<dbReference type="EMBL" id="AMQM01002091">
    <property type="status" value="NOT_ANNOTATED_CDS"/>
    <property type="molecule type" value="Genomic_DNA"/>
</dbReference>
<dbReference type="OrthoDB" id="6021021at2759"/>
<evidence type="ECO:0000256" key="6">
    <source>
        <dbReference type="ARBA" id="ARBA00023053"/>
    </source>
</evidence>
<keyword evidence="7 11" id="KW-0406">Ion transport</keyword>
<keyword evidence="9 11" id="KW-0739">Sodium transport</keyword>
<evidence type="ECO:0000256" key="5">
    <source>
        <dbReference type="ARBA" id="ARBA00022989"/>
    </source>
</evidence>
<evidence type="ECO:0000256" key="12">
    <source>
        <dbReference type="SAM" id="Phobius"/>
    </source>
</evidence>
<keyword evidence="5 12" id="KW-1133">Transmembrane helix</keyword>
<evidence type="ECO:0000256" key="9">
    <source>
        <dbReference type="ARBA" id="ARBA00023201"/>
    </source>
</evidence>
<evidence type="ECO:0000256" key="10">
    <source>
        <dbReference type="ARBA" id="ARBA00023303"/>
    </source>
</evidence>
<dbReference type="Gene3D" id="1.10.287.770">
    <property type="entry name" value="YojJ-like"/>
    <property type="match status" value="1"/>
</dbReference>
<dbReference type="InterPro" id="IPR001873">
    <property type="entry name" value="ENaC"/>
</dbReference>
<keyword evidence="10 11" id="KW-0407">Ion channel</keyword>
<keyword evidence="15" id="KW-1185">Reference proteome</keyword>
<evidence type="ECO:0000256" key="11">
    <source>
        <dbReference type="RuleBase" id="RU000679"/>
    </source>
</evidence>
<dbReference type="PANTHER" id="PTHR11690">
    <property type="entry name" value="AMILORIDE-SENSITIVE SODIUM CHANNEL-RELATED"/>
    <property type="match status" value="1"/>
</dbReference>
<evidence type="ECO:0000256" key="2">
    <source>
        <dbReference type="ARBA" id="ARBA00022448"/>
    </source>
</evidence>
<dbReference type="RefSeq" id="XP_009030348.1">
    <property type="nucleotide sequence ID" value="XM_009032100.1"/>
</dbReference>
<dbReference type="Proteomes" id="UP000015101">
    <property type="component" value="Unassembled WGS sequence"/>
</dbReference>
<organism evidence="14 15">
    <name type="scientific">Helobdella robusta</name>
    <name type="common">Californian leech</name>
    <dbReference type="NCBI Taxonomy" id="6412"/>
    <lineage>
        <taxon>Eukaryota</taxon>
        <taxon>Metazoa</taxon>
        <taxon>Spiralia</taxon>
        <taxon>Lophotrochozoa</taxon>
        <taxon>Annelida</taxon>
        <taxon>Clitellata</taxon>
        <taxon>Hirudinea</taxon>
        <taxon>Rhynchobdellida</taxon>
        <taxon>Glossiphoniidae</taxon>
        <taxon>Helobdella</taxon>
    </lineage>
</organism>
<keyword evidence="3 11" id="KW-0894">Sodium channel</keyword>
<dbReference type="PRINTS" id="PR01078">
    <property type="entry name" value="AMINACHANNEL"/>
</dbReference>
<keyword evidence="8 12" id="KW-0472">Membrane</keyword>
<dbReference type="InParanoid" id="T1EWZ7"/>
<proteinExistence type="inferred from homology"/>
<dbReference type="OMA" id="WHTSTAF"/>
<dbReference type="GO" id="GO:0035725">
    <property type="term" value="P:sodium ion transmembrane transport"/>
    <property type="evidence" value="ECO:0000318"/>
    <property type="project" value="GO_Central"/>
</dbReference>
<gene>
    <name evidence="14" type="primary">20201097</name>
    <name evidence="13" type="ORF">HELRODRAFT_165541</name>
</gene>
<sequence length="552" mass="63523">MINALKLEIQKYGENTSIRGLSKLFKSNDKFLKLLWLILLLGSSTYMTMRLDKLFSDYYSYPVTTEYGENIGQNILFPDITLCNIDPFATSQSKEFSLDNYLAALNSIQDRFYEYIKKTGLIYIFDANSAAYINNTFNEMNSVTGYIINLNKEMLKSNDCPNFIVDCSFFATNWFKTKETCSIFNFTKRWNVNYHTCYTLKSGDLNFSHSNIIRGLDVLLNVGPPNFIQIPFKSALTSSQARGVQVSVHSPGTPPDLKRGFNVAPGTENIVEIVQTERNRLKTPYNKLGCTRKSHFYNSSDKYTHDLCTEYCQQEYTKNVFGCITHQLTVPENEFDNIPFCGNFCYYFDMNINVSAIELIKNTVLKLTNSLIVNKDFRGMGSNATKTVNCVNNCLMPCHEMSYQSFLTSASWPQSSVQLDLFEKFFINRGCMYNPRVRARYVNYYEQILANKRDRTSLLNLTVMPESLLKIKFVMKQNFPYFQTDKPVYTDDMMIGAVGGMLSLWLGITVASGVEVIELVYLLFKRCWEHKKLNTYKFYMNTVVDNKTGSLN</sequence>
<dbReference type="CTD" id="20201097"/>
<evidence type="ECO:0000313" key="14">
    <source>
        <dbReference type="EnsemblMetazoa" id="HelroP165541"/>
    </source>
</evidence>
<dbReference type="Gene3D" id="2.60.470.10">
    <property type="entry name" value="Acid-sensing ion channels like domains"/>
    <property type="match status" value="1"/>
</dbReference>
<dbReference type="GO" id="GO:0005886">
    <property type="term" value="C:plasma membrane"/>
    <property type="evidence" value="ECO:0000318"/>
    <property type="project" value="GO_Central"/>
</dbReference>
<dbReference type="GO" id="GO:0015280">
    <property type="term" value="F:ligand-gated sodium channel activity"/>
    <property type="evidence" value="ECO:0000318"/>
    <property type="project" value="GO_Central"/>
</dbReference>
<evidence type="ECO:0000256" key="1">
    <source>
        <dbReference type="ARBA" id="ARBA00004141"/>
    </source>
</evidence>
<reference evidence="13 15" key="2">
    <citation type="journal article" date="2013" name="Nature">
        <title>Insights into bilaterian evolution from three spiralian genomes.</title>
        <authorList>
            <person name="Simakov O."/>
            <person name="Marletaz F."/>
            <person name="Cho S.J."/>
            <person name="Edsinger-Gonzales E."/>
            <person name="Havlak P."/>
            <person name="Hellsten U."/>
            <person name="Kuo D.H."/>
            <person name="Larsson T."/>
            <person name="Lv J."/>
            <person name="Arendt D."/>
            <person name="Savage R."/>
            <person name="Osoegawa K."/>
            <person name="de Jong P."/>
            <person name="Grimwood J."/>
            <person name="Chapman J.A."/>
            <person name="Shapiro H."/>
            <person name="Aerts A."/>
            <person name="Otillar R.P."/>
            <person name="Terry A.Y."/>
            <person name="Boore J.L."/>
            <person name="Grigoriev I.V."/>
            <person name="Lindberg D.R."/>
            <person name="Seaver E.C."/>
            <person name="Weisblat D.A."/>
            <person name="Putnam N.H."/>
            <person name="Rokhsar D.S."/>
        </authorList>
    </citation>
    <scope>NUCLEOTIDE SEQUENCE</scope>
</reference>
<comment type="subcellular location">
    <subcellularLocation>
        <location evidence="1">Membrane</location>
        <topology evidence="1">Multi-pass membrane protein</topology>
    </subcellularLocation>
</comment>
<dbReference type="KEGG" id="hro:HELRODRAFT_165541"/>
<dbReference type="Pfam" id="PF00858">
    <property type="entry name" value="ASC"/>
    <property type="match status" value="1"/>
</dbReference>
<evidence type="ECO:0000256" key="3">
    <source>
        <dbReference type="ARBA" id="ARBA00022461"/>
    </source>
</evidence>
<dbReference type="HOGENOM" id="CLU_020415_2_0_1"/>
<dbReference type="EnsemblMetazoa" id="HelroT165541">
    <property type="protein sequence ID" value="HelroP165541"/>
    <property type="gene ID" value="HelroG165541"/>
</dbReference>
<accession>T1EWZ7</accession>
<keyword evidence="6" id="KW-0915">Sodium</keyword>
<evidence type="ECO:0000256" key="7">
    <source>
        <dbReference type="ARBA" id="ARBA00023065"/>
    </source>
</evidence>
<evidence type="ECO:0000313" key="15">
    <source>
        <dbReference type="Proteomes" id="UP000015101"/>
    </source>
</evidence>
<evidence type="ECO:0000256" key="4">
    <source>
        <dbReference type="ARBA" id="ARBA00022692"/>
    </source>
</evidence>
<evidence type="ECO:0000313" key="13">
    <source>
        <dbReference type="EMBL" id="ESN91499.1"/>
    </source>
</evidence>
<dbReference type="GeneID" id="20201097"/>
<dbReference type="eggNOG" id="KOG4294">
    <property type="taxonomic scope" value="Eukaryota"/>
</dbReference>
<reference evidence="15" key="1">
    <citation type="submission" date="2012-12" db="EMBL/GenBank/DDBJ databases">
        <authorList>
            <person name="Hellsten U."/>
            <person name="Grimwood J."/>
            <person name="Chapman J.A."/>
            <person name="Shapiro H."/>
            <person name="Aerts A."/>
            <person name="Otillar R.P."/>
            <person name="Terry A.Y."/>
            <person name="Boore J.L."/>
            <person name="Simakov O."/>
            <person name="Marletaz F."/>
            <person name="Cho S.-J."/>
            <person name="Edsinger-Gonzales E."/>
            <person name="Havlak P."/>
            <person name="Kuo D.-H."/>
            <person name="Larsson T."/>
            <person name="Lv J."/>
            <person name="Arendt D."/>
            <person name="Savage R."/>
            <person name="Osoegawa K."/>
            <person name="de Jong P."/>
            <person name="Lindberg D.R."/>
            <person name="Seaver E.C."/>
            <person name="Weisblat D.A."/>
            <person name="Putnam N.H."/>
            <person name="Grigoriev I.V."/>
            <person name="Rokhsar D.S."/>
        </authorList>
    </citation>
    <scope>NUCLEOTIDE SEQUENCE</scope>
</reference>
<dbReference type="AlphaFoldDB" id="T1EWZ7"/>